<proteinExistence type="predicted"/>
<accession>A0A1T4MDU7</accession>
<sequence>MNKAGEMVMKNRIRFLIIGIFILSSITLLSGCSSKTKGDDDKKTKYDVERVFVDDTFIDIIEGKIKPVEIIVGFGGENGYESFSTKDPDMIDEYINAFREVKISEEIKDKDKMVFVADGIVDFTFKVDDETGITIGTDLVKYVTDDERKMQFHLGNTDAINSLNKRIRE</sequence>
<organism evidence="1 2">
    <name type="scientific">Eubacterium ruminantium</name>
    <dbReference type="NCBI Taxonomy" id="42322"/>
    <lineage>
        <taxon>Bacteria</taxon>
        <taxon>Bacillati</taxon>
        <taxon>Bacillota</taxon>
        <taxon>Clostridia</taxon>
        <taxon>Eubacteriales</taxon>
        <taxon>Eubacteriaceae</taxon>
        <taxon>Eubacterium</taxon>
    </lineage>
</organism>
<name>A0A1T4MDU7_9FIRM</name>
<reference evidence="1 2" key="1">
    <citation type="submission" date="2017-02" db="EMBL/GenBank/DDBJ databases">
        <authorList>
            <person name="Peterson S.W."/>
        </authorList>
    </citation>
    <scope>NUCLEOTIDE SEQUENCE [LARGE SCALE GENOMIC DNA]</scope>
    <source>
        <strain evidence="1 2">ATCC 17233</strain>
    </source>
</reference>
<dbReference type="RefSeq" id="WP_078787023.1">
    <property type="nucleotide sequence ID" value="NZ_FMTO01000006.1"/>
</dbReference>
<keyword evidence="2" id="KW-1185">Reference proteome</keyword>
<evidence type="ECO:0000313" key="2">
    <source>
        <dbReference type="Proteomes" id="UP000189857"/>
    </source>
</evidence>
<dbReference type="AlphaFoldDB" id="A0A1T4MDU7"/>
<dbReference type="OrthoDB" id="2054800at2"/>
<protein>
    <submittedName>
        <fullName evidence="1">Uncharacterized protein</fullName>
    </submittedName>
</protein>
<dbReference type="Proteomes" id="UP000189857">
    <property type="component" value="Unassembled WGS sequence"/>
</dbReference>
<gene>
    <name evidence="1" type="ORF">SAMN02745110_01176</name>
</gene>
<evidence type="ECO:0000313" key="1">
    <source>
        <dbReference type="EMBL" id="SJZ65199.1"/>
    </source>
</evidence>
<dbReference type="PROSITE" id="PS51257">
    <property type="entry name" value="PROKAR_LIPOPROTEIN"/>
    <property type="match status" value="1"/>
</dbReference>
<dbReference type="EMBL" id="FUXA01000007">
    <property type="protein sequence ID" value="SJZ65199.1"/>
    <property type="molecule type" value="Genomic_DNA"/>
</dbReference>